<dbReference type="RefSeq" id="WP_006418926.1">
    <property type="nucleotide sequence ID" value="NZ_AENN01000017.1"/>
</dbReference>
<dbReference type="Gene3D" id="1.10.10.10">
    <property type="entry name" value="Winged helix-like DNA-binding domain superfamily/Winged helix DNA-binding domain"/>
    <property type="match status" value="1"/>
</dbReference>
<keyword evidence="2" id="KW-1185">Reference proteome</keyword>
<dbReference type="AlphaFoldDB" id="E4KQI8"/>
<dbReference type="STRING" id="908337.HMPREF9257_0546"/>
<dbReference type="InterPro" id="IPR006523">
    <property type="entry name" value="RinA"/>
</dbReference>
<protein>
    <submittedName>
        <fullName evidence="1">Phage transcriptional regulator, RinA family</fullName>
    </submittedName>
</protein>
<dbReference type="NCBIfam" id="TIGR01636">
    <property type="entry name" value="phage_rinA"/>
    <property type="match status" value="1"/>
</dbReference>
<reference evidence="1 2" key="1">
    <citation type="submission" date="2010-10" db="EMBL/GenBank/DDBJ databases">
        <authorList>
            <person name="Durkin A.S."/>
            <person name="Madupu R."/>
            <person name="Torralba M."/>
            <person name="Gillis M."/>
            <person name="Methe B."/>
            <person name="Sutton G."/>
            <person name="Nelson K.E."/>
        </authorList>
    </citation>
    <scope>NUCLEOTIDE SEQUENCE [LARGE SCALE GENOMIC DNA]</scope>
    <source>
        <strain evidence="1 2">ACS-139-V-Col8</strain>
    </source>
</reference>
<name>E4KQI8_9LACT</name>
<dbReference type="InterPro" id="IPR036388">
    <property type="entry name" value="WH-like_DNA-bd_sf"/>
</dbReference>
<dbReference type="OrthoDB" id="2156872at2"/>
<dbReference type="InterPro" id="IPR013324">
    <property type="entry name" value="RNA_pol_sigma_r3/r4-like"/>
</dbReference>
<proteinExistence type="predicted"/>
<comment type="caution">
    <text evidence="1">The sequence shown here is derived from an EMBL/GenBank/DDBJ whole genome shotgun (WGS) entry which is preliminary data.</text>
</comment>
<sequence>MDKDTKRRMEDRFRGYPNYLKEIQYRKWDLEHKQADFNAGIKSIGRTSNPQESLVIKWESDPYIANRRLWIKSIDEVLAELDDKQREIVKEYYFEDCYTYTELAKKYSDSKEKEERISHMTVYRICTRACNLLAEKIGEII</sequence>
<dbReference type="SUPFAM" id="SSF88659">
    <property type="entry name" value="Sigma3 and sigma4 domains of RNA polymerase sigma factors"/>
    <property type="match status" value="1"/>
</dbReference>
<dbReference type="Proteomes" id="UP000005990">
    <property type="component" value="Unassembled WGS sequence"/>
</dbReference>
<accession>E4KQI8</accession>
<evidence type="ECO:0000313" key="1">
    <source>
        <dbReference type="EMBL" id="EFR30766.1"/>
    </source>
</evidence>
<dbReference type="EMBL" id="AENN01000017">
    <property type="protein sequence ID" value="EFR30766.1"/>
    <property type="molecule type" value="Genomic_DNA"/>
</dbReference>
<organism evidence="1 2">
    <name type="scientific">Eremococcus coleocola ACS-139-V-Col8</name>
    <dbReference type="NCBI Taxonomy" id="908337"/>
    <lineage>
        <taxon>Bacteria</taxon>
        <taxon>Bacillati</taxon>
        <taxon>Bacillota</taxon>
        <taxon>Bacilli</taxon>
        <taxon>Lactobacillales</taxon>
        <taxon>Aerococcaceae</taxon>
        <taxon>Eremococcus</taxon>
    </lineage>
</organism>
<gene>
    <name evidence="1" type="ORF">HMPREF9257_0546</name>
</gene>
<evidence type="ECO:0000313" key="2">
    <source>
        <dbReference type="Proteomes" id="UP000005990"/>
    </source>
</evidence>